<proteinExistence type="predicted"/>
<feature type="compositionally biased region" description="Polar residues" evidence="1">
    <location>
        <begin position="38"/>
        <end position="49"/>
    </location>
</feature>
<dbReference type="OrthoDB" id="10320227at2759"/>
<feature type="region of interest" description="Disordered" evidence="1">
    <location>
        <begin position="1"/>
        <end position="49"/>
    </location>
</feature>
<dbReference type="AlphaFoldDB" id="A0A1Q9DN35"/>
<name>A0A1Q9DN35_SYMMI</name>
<dbReference type="EMBL" id="LSRX01000462">
    <property type="protein sequence ID" value="OLP96578.1"/>
    <property type="molecule type" value="Genomic_DNA"/>
</dbReference>
<comment type="caution">
    <text evidence="2">The sequence shown here is derived from an EMBL/GenBank/DDBJ whole genome shotgun (WGS) entry which is preliminary data.</text>
</comment>
<gene>
    <name evidence="2" type="ORF">AK812_SmicGene21181</name>
</gene>
<feature type="region of interest" description="Disordered" evidence="1">
    <location>
        <begin position="128"/>
        <end position="164"/>
    </location>
</feature>
<evidence type="ECO:0000256" key="1">
    <source>
        <dbReference type="SAM" id="MobiDB-lite"/>
    </source>
</evidence>
<dbReference type="Proteomes" id="UP000186817">
    <property type="component" value="Unassembled WGS sequence"/>
</dbReference>
<reference evidence="2 3" key="1">
    <citation type="submission" date="2016-02" db="EMBL/GenBank/DDBJ databases">
        <title>Genome analysis of coral dinoflagellate symbionts highlights evolutionary adaptations to a symbiotic lifestyle.</title>
        <authorList>
            <person name="Aranda M."/>
            <person name="Li Y."/>
            <person name="Liew Y.J."/>
            <person name="Baumgarten S."/>
            <person name="Simakov O."/>
            <person name="Wilson M."/>
            <person name="Piel J."/>
            <person name="Ashoor H."/>
            <person name="Bougouffa S."/>
            <person name="Bajic V.B."/>
            <person name="Ryu T."/>
            <person name="Ravasi T."/>
            <person name="Bayer T."/>
            <person name="Micklem G."/>
            <person name="Kim H."/>
            <person name="Bhak J."/>
            <person name="Lajeunesse T.C."/>
            <person name="Voolstra C.R."/>
        </authorList>
    </citation>
    <scope>NUCLEOTIDE SEQUENCE [LARGE SCALE GENOMIC DNA]</scope>
    <source>
        <strain evidence="2 3">CCMP2467</strain>
    </source>
</reference>
<protein>
    <submittedName>
        <fullName evidence="2">Uncharacterized protein</fullName>
    </submittedName>
</protein>
<accession>A0A1Q9DN35</accession>
<organism evidence="2 3">
    <name type="scientific">Symbiodinium microadriaticum</name>
    <name type="common">Dinoflagellate</name>
    <name type="synonym">Zooxanthella microadriatica</name>
    <dbReference type="NCBI Taxonomy" id="2951"/>
    <lineage>
        <taxon>Eukaryota</taxon>
        <taxon>Sar</taxon>
        <taxon>Alveolata</taxon>
        <taxon>Dinophyceae</taxon>
        <taxon>Suessiales</taxon>
        <taxon>Symbiodiniaceae</taxon>
        <taxon>Symbiodinium</taxon>
    </lineage>
</organism>
<keyword evidence="3" id="KW-1185">Reference proteome</keyword>
<sequence>MASWEAALLEDAQKGEMADATDDADEYREISEDESDSQKTPSSQSDVVENSDSKWWWVAVLREAVEAVTGFVSLLAQRYPDLQAAWVDALELDAGVEESAVDEDAPSHLHDDQDVDMDRFAEWLSDSANEAPDSDLGLTSASEPDSAAGLRQETRGRPRGTRGSADLRRYIQEHMSEAPAEPAATEPLPGSIEYARAARQNLAMQRRAAREQVKSREESLEVAMETAVGSSVQRTLATAWLKVRGRGTATTDEDPAANVVLGQVASAASARIVSKLMNDVPGSVLNMLLQCGAAVFAMGCWMWSVLVTYFQLWKKVPHLRVVLLVLKLKYDETPMRVRVGASSDGQHRLLSRRDPQEAATAAKIMQAHFRGQGNKKRVLVKKTQGSGVEQAVQWRLMAAIRNGAPHRTEHEGAAPRLQD</sequence>
<feature type="compositionally biased region" description="Acidic residues" evidence="1">
    <location>
        <begin position="19"/>
        <end position="35"/>
    </location>
</feature>
<evidence type="ECO:0000313" key="3">
    <source>
        <dbReference type="Proteomes" id="UP000186817"/>
    </source>
</evidence>
<evidence type="ECO:0000313" key="2">
    <source>
        <dbReference type="EMBL" id="OLP96578.1"/>
    </source>
</evidence>